<accession>A0A4Y2GWE2</accession>
<evidence type="ECO:0000313" key="3">
    <source>
        <dbReference type="Proteomes" id="UP000499080"/>
    </source>
</evidence>
<comment type="caution">
    <text evidence="2">The sequence shown here is derived from an EMBL/GenBank/DDBJ whole genome shotgun (WGS) entry which is preliminary data.</text>
</comment>
<dbReference type="Pfam" id="PF23055">
    <property type="entry name" value="DUF7041"/>
    <property type="match status" value="1"/>
</dbReference>
<evidence type="ECO:0000259" key="1">
    <source>
        <dbReference type="PROSITE" id="PS50878"/>
    </source>
</evidence>
<dbReference type="InterPro" id="IPR050951">
    <property type="entry name" value="Retrovirus_Pol_polyprotein"/>
</dbReference>
<reference evidence="2 3" key="1">
    <citation type="journal article" date="2019" name="Sci. Rep.">
        <title>Orb-weaving spider Araneus ventricosus genome elucidates the spidroin gene catalogue.</title>
        <authorList>
            <person name="Kono N."/>
            <person name="Nakamura H."/>
            <person name="Ohtoshi R."/>
            <person name="Moran D.A.P."/>
            <person name="Shinohara A."/>
            <person name="Yoshida Y."/>
            <person name="Fujiwara M."/>
            <person name="Mori M."/>
            <person name="Tomita M."/>
            <person name="Arakawa K."/>
        </authorList>
    </citation>
    <scope>NUCLEOTIDE SEQUENCE [LARGE SCALE GENOMIC DNA]</scope>
</reference>
<dbReference type="Pfam" id="PF00078">
    <property type="entry name" value="RVT_1"/>
    <property type="match status" value="1"/>
</dbReference>
<dbReference type="OrthoDB" id="6932368at2759"/>
<dbReference type="PANTHER" id="PTHR37984">
    <property type="entry name" value="PROTEIN CBG26694"/>
    <property type="match status" value="1"/>
</dbReference>
<dbReference type="InterPro" id="IPR055469">
    <property type="entry name" value="DUF7041"/>
</dbReference>
<organism evidence="2 3">
    <name type="scientific">Araneus ventricosus</name>
    <name type="common">Orbweaver spider</name>
    <name type="synonym">Epeira ventricosa</name>
    <dbReference type="NCBI Taxonomy" id="182803"/>
    <lineage>
        <taxon>Eukaryota</taxon>
        <taxon>Metazoa</taxon>
        <taxon>Ecdysozoa</taxon>
        <taxon>Arthropoda</taxon>
        <taxon>Chelicerata</taxon>
        <taxon>Arachnida</taxon>
        <taxon>Araneae</taxon>
        <taxon>Araneomorphae</taxon>
        <taxon>Entelegynae</taxon>
        <taxon>Araneoidea</taxon>
        <taxon>Araneidae</taxon>
        <taxon>Araneus</taxon>
    </lineage>
</organism>
<dbReference type="Gene3D" id="3.30.70.270">
    <property type="match status" value="1"/>
</dbReference>
<sequence length="335" mass="38238">MSLSDQPVAFEVISRVAVKLPPLWKGNAAVWFIQVEANFSVAQITNDDTKYNYVLAAIESDTLGAVSDLIVTPLVDNKYQALKERFIMEFSYSQSQQIRKLLSELTFETIGPPLFPKPLRVHPKVSNEVKKEFQYLIDQRICSPSKSPWASPIHVVPKADGSYRVCGDNRRLNSVTVPDRYPITHIYNVTNILHDKKIFSKLDLVRAYFHIPDLKDHISKASVTTPFGSFEFLYLNFGLKCAANIFQRFINEVLSNWDFAIAYLDDILFFSENEIQHLEHMKIVLGRLAKYGLNVNIWKSVFAQTELSFLGHDISPAGIKPLKSKVEVIQNYPRP</sequence>
<dbReference type="CDD" id="cd01647">
    <property type="entry name" value="RT_LTR"/>
    <property type="match status" value="1"/>
</dbReference>
<dbReference type="AlphaFoldDB" id="A0A4Y2GWE2"/>
<dbReference type="InterPro" id="IPR043502">
    <property type="entry name" value="DNA/RNA_pol_sf"/>
</dbReference>
<dbReference type="Proteomes" id="UP000499080">
    <property type="component" value="Unassembled WGS sequence"/>
</dbReference>
<evidence type="ECO:0000313" key="2">
    <source>
        <dbReference type="EMBL" id="GBM57241.1"/>
    </source>
</evidence>
<dbReference type="PROSITE" id="PS50878">
    <property type="entry name" value="RT_POL"/>
    <property type="match status" value="1"/>
</dbReference>
<dbReference type="InterPro" id="IPR043128">
    <property type="entry name" value="Rev_trsase/Diguanyl_cyclase"/>
</dbReference>
<dbReference type="PANTHER" id="PTHR37984:SF5">
    <property type="entry name" value="PROTEIN NYNRIN-LIKE"/>
    <property type="match status" value="1"/>
</dbReference>
<proteinExistence type="predicted"/>
<dbReference type="GO" id="GO:0071897">
    <property type="term" value="P:DNA biosynthetic process"/>
    <property type="evidence" value="ECO:0007669"/>
    <property type="project" value="UniProtKB-ARBA"/>
</dbReference>
<feature type="domain" description="Reverse transcriptase" evidence="1">
    <location>
        <begin position="137"/>
        <end position="314"/>
    </location>
</feature>
<gene>
    <name evidence="2" type="primary">TY3B-I_245</name>
    <name evidence="2" type="ORF">AVEN_33481_1</name>
</gene>
<dbReference type="InterPro" id="IPR000477">
    <property type="entry name" value="RT_dom"/>
</dbReference>
<name>A0A4Y2GWE2_ARAVE</name>
<dbReference type="EMBL" id="BGPR01001585">
    <property type="protein sequence ID" value="GBM57241.1"/>
    <property type="molecule type" value="Genomic_DNA"/>
</dbReference>
<dbReference type="SUPFAM" id="SSF56672">
    <property type="entry name" value="DNA/RNA polymerases"/>
    <property type="match status" value="1"/>
</dbReference>
<keyword evidence="3" id="KW-1185">Reference proteome</keyword>
<protein>
    <submittedName>
        <fullName evidence="2">Transposon Ty3-I Gag-Pol polyprotein</fullName>
    </submittedName>
</protein>
<dbReference type="Gene3D" id="3.10.10.10">
    <property type="entry name" value="HIV Type 1 Reverse Transcriptase, subunit A, domain 1"/>
    <property type="match status" value="1"/>
</dbReference>